<sequence length="76" mass="8269">MNEPETTVLSARQFAVLLVLTDNAEPDELDRANVEALVERQLTRFEGRESSPEEGASIEASGPIHAHGRKVSSTAH</sequence>
<dbReference type="Proteomes" id="UP001199322">
    <property type="component" value="Unassembled WGS sequence"/>
</dbReference>
<evidence type="ECO:0000313" key="3">
    <source>
        <dbReference type="Proteomes" id="UP001199322"/>
    </source>
</evidence>
<protein>
    <submittedName>
        <fullName evidence="2">Uncharacterized protein</fullName>
    </submittedName>
</protein>
<accession>A0A9Q2BZD9</accession>
<evidence type="ECO:0000313" key="2">
    <source>
        <dbReference type="EMBL" id="MBX3890340.1"/>
    </source>
</evidence>
<evidence type="ECO:0000256" key="1">
    <source>
        <dbReference type="SAM" id="MobiDB-lite"/>
    </source>
</evidence>
<comment type="caution">
    <text evidence="2">The sequence shown here is derived from an EMBL/GenBank/DDBJ whole genome shotgun (WGS) entry which is preliminary data.</text>
</comment>
<dbReference type="AlphaFoldDB" id="A0A9Q2BZD9"/>
<reference evidence="2" key="1">
    <citation type="submission" date="2018-06" db="EMBL/GenBank/DDBJ databases">
        <authorList>
            <person name="O'Rourke A."/>
        </authorList>
    </citation>
    <scope>NUCLEOTIDE SEQUENCE</scope>
    <source>
        <strain evidence="2">132550021-3</strain>
    </source>
</reference>
<proteinExistence type="predicted"/>
<name>A0A9Q2BZD9_RALPI</name>
<feature type="region of interest" description="Disordered" evidence="1">
    <location>
        <begin position="45"/>
        <end position="76"/>
    </location>
</feature>
<dbReference type="EMBL" id="QGBI01000008">
    <property type="protein sequence ID" value="MBX3890340.1"/>
    <property type="molecule type" value="Genomic_DNA"/>
</dbReference>
<organism evidence="2 3">
    <name type="scientific">Ralstonia pickettii</name>
    <name type="common">Burkholderia pickettii</name>
    <dbReference type="NCBI Taxonomy" id="329"/>
    <lineage>
        <taxon>Bacteria</taxon>
        <taxon>Pseudomonadati</taxon>
        <taxon>Pseudomonadota</taxon>
        <taxon>Betaproteobacteria</taxon>
        <taxon>Burkholderiales</taxon>
        <taxon>Burkholderiaceae</taxon>
        <taxon>Ralstonia</taxon>
    </lineage>
</organism>
<gene>
    <name evidence="2" type="ORF">DEE74_10745</name>
</gene>